<name>A0AAU8K3N5_9ACTN</name>
<feature type="domain" description="Carrier" evidence="5">
    <location>
        <begin position="532"/>
        <end position="606"/>
    </location>
</feature>
<dbReference type="SUPFAM" id="SSF52777">
    <property type="entry name" value="CoA-dependent acyltransferases"/>
    <property type="match status" value="2"/>
</dbReference>
<dbReference type="FunFam" id="3.40.50.12780:FF:000012">
    <property type="entry name" value="Non-ribosomal peptide synthetase"/>
    <property type="match status" value="1"/>
</dbReference>
<evidence type="ECO:0000259" key="5">
    <source>
        <dbReference type="PROSITE" id="PS50075"/>
    </source>
</evidence>
<keyword evidence="2" id="KW-0596">Phosphopantetheine</keyword>
<feature type="compositionally biased region" description="Low complexity" evidence="4">
    <location>
        <begin position="601"/>
        <end position="612"/>
    </location>
</feature>
<dbReference type="RefSeq" id="WP_354644176.1">
    <property type="nucleotide sequence ID" value="NZ_CP159872.1"/>
</dbReference>
<feature type="region of interest" description="Disordered" evidence="4">
    <location>
        <begin position="823"/>
        <end position="842"/>
    </location>
</feature>
<dbReference type="FunFam" id="3.40.50.980:FF:000002">
    <property type="entry name" value="Enterobactin synthetase component F"/>
    <property type="match status" value="1"/>
</dbReference>
<dbReference type="PROSITE" id="PS50075">
    <property type="entry name" value="CARRIER"/>
    <property type="match status" value="2"/>
</dbReference>
<proteinExistence type="predicted"/>
<dbReference type="GO" id="GO:0043041">
    <property type="term" value="P:amino acid activation for nonribosomal peptide biosynthetic process"/>
    <property type="evidence" value="ECO:0007669"/>
    <property type="project" value="TreeGrafter"/>
</dbReference>
<evidence type="ECO:0000256" key="3">
    <source>
        <dbReference type="ARBA" id="ARBA00022553"/>
    </source>
</evidence>
<dbReference type="InterPro" id="IPR020806">
    <property type="entry name" value="PKS_PP-bd"/>
</dbReference>
<dbReference type="InterPro" id="IPR009081">
    <property type="entry name" value="PP-bd_ACP"/>
</dbReference>
<dbReference type="SUPFAM" id="SSF47336">
    <property type="entry name" value="ACP-like"/>
    <property type="match status" value="2"/>
</dbReference>
<dbReference type="SMART" id="SM00823">
    <property type="entry name" value="PKS_PP"/>
    <property type="match status" value="2"/>
</dbReference>
<dbReference type="CDD" id="cd19531">
    <property type="entry name" value="LCL_NRPS-like"/>
    <property type="match status" value="1"/>
</dbReference>
<dbReference type="GO" id="GO:0008610">
    <property type="term" value="P:lipid biosynthetic process"/>
    <property type="evidence" value="ECO:0007669"/>
    <property type="project" value="UniProtKB-ARBA"/>
</dbReference>
<dbReference type="PANTHER" id="PTHR45527">
    <property type="entry name" value="NONRIBOSOMAL PEPTIDE SYNTHETASE"/>
    <property type="match status" value="1"/>
</dbReference>
<dbReference type="InterPro" id="IPR023213">
    <property type="entry name" value="CAT-like_dom_sf"/>
</dbReference>
<dbReference type="InterPro" id="IPR045851">
    <property type="entry name" value="AMP-bd_C_sf"/>
</dbReference>
<evidence type="ECO:0000256" key="4">
    <source>
        <dbReference type="SAM" id="MobiDB-lite"/>
    </source>
</evidence>
<dbReference type="InterPro" id="IPR001242">
    <property type="entry name" value="Condensation_dom"/>
</dbReference>
<dbReference type="GO" id="GO:0044550">
    <property type="term" value="P:secondary metabolite biosynthetic process"/>
    <property type="evidence" value="ECO:0007669"/>
    <property type="project" value="TreeGrafter"/>
</dbReference>
<dbReference type="GO" id="GO:0031177">
    <property type="term" value="F:phosphopantetheine binding"/>
    <property type="evidence" value="ECO:0007669"/>
    <property type="project" value="InterPro"/>
</dbReference>
<dbReference type="Gene3D" id="3.30.559.10">
    <property type="entry name" value="Chloramphenicol acetyltransferase-like domain"/>
    <property type="match status" value="1"/>
</dbReference>
<gene>
    <name evidence="6" type="ORF">ABWK59_32105</name>
</gene>
<dbReference type="KEGG" id="kcm:ABWK59_32105"/>
<dbReference type="NCBIfam" id="TIGR01733">
    <property type="entry name" value="AA-adenyl-dom"/>
    <property type="match status" value="1"/>
</dbReference>
<evidence type="ECO:0000313" key="6">
    <source>
        <dbReference type="EMBL" id="XCM83241.1"/>
    </source>
</evidence>
<keyword evidence="3" id="KW-0597">Phosphoprotein</keyword>
<evidence type="ECO:0000256" key="1">
    <source>
        <dbReference type="ARBA" id="ARBA00001957"/>
    </source>
</evidence>
<protein>
    <submittedName>
        <fullName evidence="6">Amino acid adenylation domain-containing protein</fullName>
    </submittedName>
</protein>
<dbReference type="Gene3D" id="3.30.300.30">
    <property type="match status" value="2"/>
</dbReference>
<dbReference type="EMBL" id="CP159872">
    <property type="protein sequence ID" value="XCM83241.1"/>
    <property type="molecule type" value="Genomic_DNA"/>
</dbReference>
<comment type="cofactor">
    <cofactor evidence="1">
        <name>pantetheine 4'-phosphate</name>
        <dbReference type="ChEBI" id="CHEBI:47942"/>
    </cofactor>
</comment>
<dbReference type="GO" id="GO:0003824">
    <property type="term" value="F:catalytic activity"/>
    <property type="evidence" value="ECO:0007669"/>
    <property type="project" value="InterPro"/>
</dbReference>
<dbReference type="InterPro" id="IPR006162">
    <property type="entry name" value="Ppantetheine_attach_site"/>
</dbReference>
<dbReference type="Pfam" id="PF13193">
    <property type="entry name" value="AMP-binding_C"/>
    <property type="match status" value="2"/>
</dbReference>
<dbReference type="GO" id="GO:0017000">
    <property type="term" value="P:antibiotic biosynthetic process"/>
    <property type="evidence" value="ECO:0007669"/>
    <property type="project" value="UniProtKB-ARBA"/>
</dbReference>
<dbReference type="Gene3D" id="3.40.50.12780">
    <property type="entry name" value="N-terminal domain of ligase-like"/>
    <property type="match status" value="2"/>
</dbReference>
<dbReference type="InterPro" id="IPR042099">
    <property type="entry name" value="ANL_N_sf"/>
</dbReference>
<dbReference type="Gene3D" id="1.10.1200.10">
    <property type="entry name" value="ACP-like"/>
    <property type="match status" value="2"/>
</dbReference>
<dbReference type="CDD" id="cd05930">
    <property type="entry name" value="A_NRPS"/>
    <property type="match status" value="1"/>
</dbReference>
<dbReference type="InterPro" id="IPR036736">
    <property type="entry name" value="ACP-like_sf"/>
</dbReference>
<reference evidence="6" key="1">
    <citation type="submission" date="2024-06" db="EMBL/GenBank/DDBJ databases">
        <title>The genome sequences of Kitasatospora sp. strain HUAS MG31.</title>
        <authorList>
            <person name="Mo P."/>
        </authorList>
    </citation>
    <scope>NUCLEOTIDE SEQUENCE</scope>
    <source>
        <strain evidence="6">HUAS MG31</strain>
    </source>
</reference>
<dbReference type="Gene3D" id="3.30.559.30">
    <property type="entry name" value="Nonribosomal peptide synthetase, condensation domain"/>
    <property type="match status" value="1"/>
</dbReference>
<dbReference type="Pfam" id="PF00501">
    <property type="entry name" value="AMP-binding"/>
    <property type="match status" value="2"/>
</dbReference>
<dbReference type="InterPro" id="IPR010071">
    <property type="entry name" value="AA_adenyl_dom"/>
</dbReference>
<dbReference type="SUPFAM" id="SSF56801">
    <property type="entry name" value="Acetyl-CoA synthetase-like"/>
    <property type="match status" value="2"/>
</dbReference>
<dbReference type="PANTHER" id="PTHR45527:SF1">
    <property type="entry name" value="FATTY ACID SYNTHASE"/>
    <property type="match status" value="1"/>
</dbReference>
<dbReference type="GO" id="GO:0005737">
    <property type="term" value="C:cytoplasm"/>
    <property type="evidence" value="ECO:0007669"/>
    <property type="project" value="TreeGrafter"/>
</dbReference>
<dbReference type="Pfam" id="PF00550">
    <property type="entry name" value="PP-binding"/>
    <property type="match status" value="2"/>
</dbReference>
<feature type="domain" description="Carrier" evidence="5">
    <location>
        <begin position="1577"/>
        <end position="1652"/>
    </location>
</feature>
<organism evidence="6">
    <name type="scientific">Kitasatospora camelliae</name>
    <dbReference type="NCBI Taxonomy" id="3156397"/>
    <lineage>
        <taxon>Bacteria</taxon>
        <taxon>Bacillati</taxon>
        <taxon>Actinomycetota</taxon>
        <taxon>Actinomycetes</taxon>
        <taxon>Kitasatosporales</taxon>
        <taxon>Streptomycetaceae</taxon>
        <taxon>Kitasatospora</taxon>
    </lineage>
</organism>
<evidence type="ECO:0000256" key="2">
    <source>
        <dbReference type="ARBA" id="ARBA00022450"/>
    </source>
</evidence>
<accession>A0AAU8K3N5</accession>
<dbReference type="InterPro" id="IPR000873">
    <property type="entry name" value="AMP-dep_synth/lig_dom"/>
</dbReference>
<feature type="region of interest" description="Disordered" evidence="4">
    <location>
        <begin position="601"/>
        <end position="620"/>
    </location>
</feature>
<sequence>MSTATIPPRTAAPQPAATPRATRAGAATLHGLVAEQARRTPDAPALIPARPEDGEPTLSYAELDALADHRAARLVAAGVRPGDIVALCLPRGVELLGCLLAVLKAGGAYVAVEPDHPADRLRGMLADAGVRTVLAAPADRPRLHAAGVLPADADILTPAQLDAPGPLSPLPALLPEDAAYAIFTSGSTGRPKGLTVSHRAIVDRVRWLREHTPLDTGDRVLQKTSYSFDVSVGEIFWPLACGAALVVLESGAHRDPARIAEAVRDHRVTVLHFVPSMLEVFLLEPATAQLPPLRYLMIAGEALPDHLVTAARRILDTRLLNLYGPSEATVYATAWTCPDRQPYGKVSIGTVLGEVTAAVLDAHGDPLPPGTPGELHLGGRGLAHGYLGRPELTADMFVPDPEGPPGSRRYRTGDLAAMDIDGVIDYHGRIDHQVKIRGFRIELGEVTAALLDRLPIAQAAVLPHGTEELIAYLVPRPHATAPDPEQARAAVAPLLPDYMLPSRWYVLDALPLTPNGKLDRAALPKPAAADHTAAPAHADTLTALWCRAIGPADDPDADAFALGASSLAVARLLASVRAELGIDLRYDVFAAHPTLRTLTEAAATAPTTPAETGIPSDLRPDPARAPLHPGQRRLWLLDQLRPLGPGYNVLALRRLRGPLDPDALDAAFRDVVDRHQALRTTIRTENGIPYQHIAPHATTGLTVTTLPSDHPDAVRAWADDLAARDLDITHGPAHLAHLARQAEDDHWLLLSLHHLVADGWSLEILLRDLGACYRARTGRTLPPPPPDAQYGDIAAWAEQQARGARHAEALDHWRTHLADAPTTLDLPWQGTPGQPRGTALRHSRTLPPELTERLRAAAREERVTPASLALAAYAVTLSRWSGSEDLLIGTPLAGRDHPALADAVGFFNQTVVLRMRLAGLASGRAALRAAAGELARATAHQEASFDEVVAALGAPRDPGGNPLFQAWFNVLNYREQRLDLPGVRTEPHPAPLPGVLFDLGLYVVDQGGDVTVELVHDQARLTGTDGALIHRHVLDLLERIATDPAAPLADPATRPAARRRPLPAPAAPLAARIAEHADRTPDRPAVHGPDGSLDHRTLTARAEALAEVLRAHGAGPHTAVAVHGVPGTGFPVALLAVRRTGAAVVVLDPAHPDRWRTAQQERVRPVALVTPVPGRPGELMAESTPWTGTDPRLPDHGAPPAYVSFTSGTTATPRPVLGAEPPVTAFLDWYTRTYDLTADDRFCLLSGYGHDPAWRDLWTPLWLGASLHIPAAEVRAEPQAMLHWLRTERVTVLHLTPVTAQLLTAAARDTADTLDAVRLVCFAGDALPWSTVAALRRLAPHARTVNFYGVTETPQAATAHEIGAIPDRDGTVPVGTTGAASELVLRRPDGSWAEAGERAEIWVRCALPTLGYLHDPDTTAARYLPDPWGEPGTRLVRTGDFGRLRPDGTVQVEGRIDAQVKVRGNRVDPRQLEACLRALPGVAHALATAATVQGGTRLVAAVVPAPGAAGDQVTTASVRALVRAVLPGPLVPETVLVLPALPVTANGKADLAAVRALAVAEADRPAAPAPDRPAGGPVGSGSAAAVRRLWEEVLGVAGFGDDANFFDLGGTSLTVLQVHGRLAELTPRRIPAVALFQYSTVRALAAFLDEGAEQVDGDRVRERTGWASRDAALRRRAARRL</sequence>
<feature type="region of interest" description="Disordered" evidence="4">
    <location>
        <begin position="1"/>
        <end position="23"/>
    </location>
</feature>
<dbReference type="InterPro" id="IPR025110">
    <property type="entry name" value="AMP-bd_C"/>
</dbReference>
<dbReference type="PROSITE" id="PS00012">
    <property type="entry name" value="PHOSPHOPANTETHEINE"/>
    <property type="match status" value="1"/>
</dbReference>
<dbReference type="Pfam" id="PF00668">
    <property type="entry name" value="Condensation"/>
    <property type="match status" value="1"/>
</dbReference>